<organism evidence="3">
    <name type="scientific">Tanacetum cinerariifolium</name>
    <name type="common">Dalmatian daisy</name>
    <name type="synonym">Chrysanthemum cinerariifolium</name>
    <dbReference type="NCBI Taxonomy" id="118510"/>
    <lineage>
        <taxon>Eukaryota</taxon>
        <taxon>Viridiplantae</taxon>
        <taxon>Streptophyta</taxon>
        <taxon>Embryophyta</taxon>
        <taxon>Tracheophyta</taxon>
        <taxon>Spermatophyta</taxon>
        <taxon>Magnoliopsida</taxon>
        <taxon>eudicotyledons</taxon>
        <taxon>Gunneridae</taxon>
        <taxon>Pentapetalae</taxon>
        <taxon>asterids</taxon>
        <taxon>campanulids</taxon>
        <taxon>Asterales</taxon>
        <taxon>Asteraceae</taxon>
        <taxon>Asteroideae</taxon>
        <taxon>Anthemideae</taxon>
        <taxon>Anthemidinae</taxon>
        <taxon>Tanacetum</taxon>
    </lineage>
</organism>
<feature type="region of interest" description="Disordered" evidence="1">
    <location>
        <begin position="142"/>
        <end position="164"/>
    </location>
</feature>
<evidence type="ECO:0000256" key="2">
    <source>
        <dbReference type="SAM" id="SignalP"/>
    </source>
</evidence>
<feature type="signal peptide" evidence="2">
    <location>
        <begin position="1"/>
        <end position="23"/>
    </location>
</feature>
<evidence type="ECO:0000313" key="3">
    <source>
        <dbReference type="EMBL" id="GEX89501.1"/>
    </source>
</evidence>
<feature type="region of interest" description="Disordered" evidence="1">
    <location>
        <begin position="265"/>
        <end position="290"/>
    </location>
</feature>
<feature type="chain" id="PRO_5025391982" evidence="2">
    <location>
        <begin position="24"/>
        <end position="290"/>
    </location>
</feature>
<dbReference type="AlphaFoldDB" id="A0A699HA78"/>
<dbReference type="EMBL" id="BKCJ010137323">
    <property type="protein sequence ID" value="GEX89501.1"/>
    <property type="molecule type" value="Genomic_DNA"/>
</dbReference>
<protein>
    <submittedName>
        <fullName evidence="3">Uncharacterized protein</fullName>
    </submittedName>
</protein>
<comment type="caution">
    <text evidence="3">The sequence shown here is derived from an EMBL/GenBank/DDBJ whole genome shotgun (WGS) entry which is preliminary data.</text>
</comment>
<keyword evidence="2" id="KW-0732">Signal</keyword>
<sequence>MFIKSFHWRKRIHLLWPLAFIDGQSTEVDAPPNIIDFDEGDVIIDDEDAIPHDLAEMMKTSSIQRHPKTQFEWKESGQHTRQETHNLGLKKITDDKCPVPIRFEWDDKKTMMPLGEHASHWSNYLEELIREMPFTTLLGKSLSRSKSPKLGKEQGRMPAGIPMENSSTREYPLLIHTFFVTHTVGGVFVRDEDRALYGKQRGKPPGVGRVLSGRATGGCPPPPQSTVDPADVEKLKKSNKSLAKQVKMMIRLFRRDDKFSQMIDQFESSPDCGGPYGCGDDEPGGDEDGD</sequence>
<evidence type="ECO:0000256" key="1">
    <source>
        <dbReference type="SAM" id="MobiDB-lite"/>
    </source>
</evidence>
<reference evidence="3" key="1">
    <citation type="journal article" date="2019" name="Sci. Rep.">
        <title>Draft genome of Tanacetum cinerariifolium, the natural source of mosquito coil.</title>
        <authorList>
            <person name="Yamashiro T."/>
            <person name="Shiraishi A."/>
            <person name="Satake H."/>
            <person name="Nakayama K."/>
        </authorList>
    </citation>
    <scope>NUCLEOTIDE SEQUENCE</scope>
</reference>
<gene>
    <name evidence="3" type="ORF">Tci_361476</name>
</gene>
<name>A0A699HA78_TANCI</name>
<accession>A0A699HA78</accession>
<feature type="region of interest" description="Disordered" evidence="1">
    <location>
        <begin position="198"/>
        <end position="229"/>
    </location>
</feature>
<feature type="compositionally biased region" description="Acidic residues" evidence="1">
    <location>
        <begin position="279"/>
        <end position="290"/>
    </location>
</feature>
<proteinExistence type="predicted"/>